<accession>A0A4R4VAK7</accession>
<name>A0A4R4VAK7_9ACTN</name>
<keyword evidence="1" id="KW-0812">Transmembrane</keyword>
<feature type="transmembrane region" description="Helical" evidence="1">
    <location>
        <begin position="188"/>
        <end position="206"/>
    </location>
</feature>
<feature type="transmembrane region" description="Helical" evidence="1">
    <location>
        <begin position="261"/>
        <end position="280"/>
    </location>
</feature>
<evidence type="ECO:0000256" key="1">
    <source>
        <dbReference type="SAM" id="Phobius"/>
    </source>
</evidence>
<dbReference type="EMBL" id="SMKO01000065">
    <property type="protein sequence ID" value="TDD02408.1"/>
    <property type="molecule type" value="Genomic_DNA"/>
</dbReference>
<feature type="transmembrane region" description="Helical" evidence="1">
    <location>
        <begin position="347"/>
        <end position="367"/>
    </location>
</feature>
<dbReference type="Proteomes" id="UP000295258">
    <property type="component" value="Unassembled WGS sequence"/>
</dbReference>
<keyword evidence="3" id="KW-1185">Reference proteome</keyword>
<evidence type="ECO:0000313" key="3">
    <source>
        <dbReference type="Proteomes" id="UP000295258"/>
    </source>
</evidence>
<keyword evidence="1" id="KW-0472">Membrane</keyword>
<feature type="transmembrane region" description="Helical" evidence="1">
    <location>
        <begin position="226"/>
        <end position="249"/>
    </location>
</feature>
<dbReference type="AlphaFoldDB" id="A0A4R4VAK7"/>
<feature type="transmembrane region" description="Helical" evidence="1">
    <location>
        <begin position="80"/>
        <end position="99"/>
    </location>
</feature>
<reference evidence="2 3" key="1">
    <citation type="submission" date="2019-03" db="EMBL/GenBank/DDBJ databases">
        <title>Draft genome sequences of novel Actinobacteria.</title>
        <authorList>
            <person name="Sahin N."/>
            <person name="Ay H."/>
            <person name="Saygin H."/>
        </authorList>
    </citation>
    <scope>NUCLEOTIDE SEQUENCE [LARGE SCALE GENOMIC DNA]</scope>
    <source>
        <strain evidence="2 3">KC310</strain>
    </source>
</reference>
<feature type="transmembrane region" description="Helical" evidence="1">
    <location>
        <begin position="56"/>
        <end position="74"/>
    </location>
</feature>
<dbReference type="RefSeq" id="WP_132597394.1">
    <property type="nucleotide sequence ID" value="NZ_SMKO01000065.1"/>
</dbReference>
<evidence type="ECO:0000313" key="2">
    <source>
        <dbReference type="EMBL" id="TDD02408.1"/>
    </source>
</evidence>
<gene>
    <name evidence="2" type="ORF">E1292_23590</name>
</gene>
<feature type="transmembrane region" description="Helical" evidence="1">
    <location>
        <begin position="6"/>
        <end position="25"/>
    </location>
</feature>
<organism evidence="2 3">
    <name type="scientific">Nonomuraea deserti</name>
    <dbReference type="NCBI Taxonomy" id="1848322"/>
    <lineage>
        <taxon>Bacteria</taxon>
        <taxon>Bacillati</taxon>
        <taxon>Actinomycetota</taxon>
        <taxon>Actinomycetes</taxon>
        <taxon>Streptosporangiales</taxon>
        <taxon>Streptosporangiaceae</taxon>
        <taxon>Nonomuraea</taxon>
    </lineage>
</organism>
<sequence length="376" mass="39942">MTLPIATVLATIALVSGVSLAMPALTRPTMPFGVLVPHAYVADPEVIGQRRAYTRLVLLAALSAAAVGVPLVAAGRGAGFISGVCAVLGVADLALYVRAGRGVRAAKRDGGWQEGLRQRVTVDTTFRTDPVRVPWAWALPALVITLVTAGVGGWRYGSLGALPSFRGYGVDPAAPARALTPWAAFEPVLIQTGITLFVPVMTLLVLRARPDLDAARPAGSARRYRVYLRGVARLTLAGAACLNLGLLVTSLQLWQLVPPSLVWRIATYVPLVALLVALIVREIRVGHAGHRLPALPGEDAEETGATQRDDDRHWFLGGTVYLNRHDTALLVPARIGATWTLNLGHPVTWAVLAALVPLGLLALTGVIDLPRRESLF</sequence>
<protein>
    <submittedName>
        <fullName evidence="2">Uncharacterized protein</fullName>
    </submittedName>
</protein>
<feature type="transmembrane region" description="Helical" evidence="1">
    <location>
        <begin position="135"/>
        <end position="156"/>
    </location>
</feature>
<keyword evidence="1" id="KW-1133">Transmembrane helix</keyword>
<comment type="caution">
    <text evidence="2">The sequence shown here is derived from an EMBL/GenBank/DDBJ whole genome shotgun (WGS) entry which is preliminary data.</text>
</comment>
<proteinExistence type="predicted"/>